<dbReference type="STRING" id="48709.A0A1D2NLR9"/>
<dbReference type="InterPro" id="IPR048777">
    <property type="entry name" value="CATIP_N"/>
</dbReference>
<gene>
    <name evidence="3" type="ORF">Ocin01_00740</name>
</gene>
<dbReference type="Proteomes" id="UP000094527">
    <property type="component" value="Unassembled WGS sequence"/>
</dbReference>
<accession>A0A1D2NLR9</accession>
<feature type="compositionally biased region" description="Polar residues" evidence="1">
    <location>
        <begin position="71"/>
        <end position="82"/>
    </location>
</feature>
<dbReference type="PANTHER" id="PTHR15505">
    <property type="entry name" value="RIIA DOMAIN-CONTAINING PROTEIN 1"/>
    <property type="match status" value="1"/>
</dbReference>
<evidence type="ECO:0000256" key="1">
    <source>
        <dbReference type="SAM" id="MobiDB-lite"/>
    </source>
</evidence>
<evidence type="ECO:0000259" key="2">
    <source>
        <dbReference type="Pfam" id="PF21772"/>
    </source>
</evidence>
<dbReference type="OMA" id="LIPLWFE"/>
<dbReference type="EMBL" id="LJIJ01000013">
    <property type="protein sequence ID" value="ODN05876.1"/>
    <property type="molecule type" value="Genomic_DNA"/>
</dbReference>
<evidence type="ECO:0000313" key="3">
    <source>
        <dbReference type="EMBL" id="ODN05876.1"/>
    </source>
</evidence>
<keyword evidence="4" id="KW-1185">Reference proteome</keyword>
<name>A0A1D2NLR9_ORCCI</name>
<protein>
    <submittedName>
        <fullName evidence="3">Ciliogenesis-associated TTC17-interacting protein</fullName>
    </submittedName>
</protein>
<dbReference type="Pfam" id="PF21772">
    <property type="entry name" value="CATIP_N"/>
    <property type="match status" value="1"/>
</dbReference>
<feature type="domain" description="Ciliogenesis-associated TTC17-interacting protein N-terminal" evidence="2">
    <location>
        <begin position="160"/>
        <end position="379"/>
    </location>
</feature>
<organism evidence="3 4">
    <name type="scientific">Orchesella cincta</name>
    <name type="common">Springtail</name>
    <name type="synonym">Podura cincta</name>
    <dbReference type="NCBI Taxonomy" id="48709"/>
    <lineage>
        <taxon>Eukaryota</taxon>
        <taxon>Metazoa</taxon>
        <taxon>Ecdysozoa</taxon>
        <taxon>Arthropoda</taxon>
        <taxon>Hexapoda</taxon>
        <taxon>Collembola</taxon>
        <taxon>Entomobryomorpha</taxon>
        <taxon>Entomobryoidea</taxon>
        <taxon>Orchesellidae</taxon>
        <taxon>Orchesellinae</taxon>
        <taxon>Orchesella</taxon>
    </lineage>
</organism>
<dbReference type="CDD" id="cd22973">
    <property type="entry name" value="DD_CATIP"/>
    <property type="match status" value="1"/>
</dbReference>
<comment type="caution">
    <text evidence="3">The sequence shown here is derived from an EMBL/GenBank/DDBJ whole genome shotgun (WGS) entry which is preliminary data.</text>
</comment>
<proteinExistence type="predicted"/>
<dbReference type="OrthoDB" id="6334211at2759"/>
<evidence type="ECO:0000313" key="4">
    <source>
        <dbReference type="Proteomes" id="UP000094527"/>
    </source>
</evidence>
<dbReference type="PANTHER" id="PTHR15505:SF4">
    <property type="entry name" value="RIIA DOMAIN-CONTAINING PROTEIN 1"/>
    <property type="match status" value="1"/>
</dbReference>
<feature type="region of interest" description="Disordered" evidence="1">
    <location>
        <begin position="1"/>
        <end position="99"/>
    </location>
</feature>
<dbReference type="SUPFAM" id="SSF47391">
    <property type="entry name" value="Dimerization-anchoring domain of cAMP-dependent PK regulatory subunit"/>
    <property type="match status" value="1"/>
</dbReference>
<dbReference type="AlphaFoldDB" id="A0A1D2NLR9"/>
<reference evidence="3 4" key="1">
    <citation type="journal article" date="2016" name="Genome Biol. Evol.">
        <title>Gene Family Evolution Reflects Adaptation to Soil Environmental Stressors in the Genome of the Collembolan Orchesella cincta.</title>
        <authorList>
            <person name="Faddeeva-Vakhrusheva A."/>
            <person name="Derks M.F."/>
            <person name="Anvar S.Y."/>
            <person name="Agamennone V."/>
            <person name="Suring W."/>
            <person name="Smit S."/>
            <person name="van Straalen N.M."/>
            <person name="Roelofs D."/>
        </authorList>
    </citation>
    <scope>NUCLEOTIDE SEQUENCE [LARGE SCALE GENOMIC DNA]</scope>
    <source>
        <tissue evidence="3">Mixed pool</tissue>
    </source>
</reference>
<dbReference type="InterPro" id="IPR047501">
    <property type="entry name" value="DD_CATIP"/>
</dbReference>
<sequence length="571" mass="64378">MSDDDYVDSLSSGIADITLDTDAKRDDEEEEEETKQAESTGFPAPEENEEPSNPPQPSNNEPPGKKGANRAITSPSKASGRTSGDKSGLTPTKSRTKSKVFKVLKAPRARSVDSVELLDPEEEKLKMLPDCCEFVKKNEGYEADDTRKEMTSAWFSRIKLDAAQEKQICFSESLLMVEENGAVVGKMYCSVAPSKWCDKPCICVHAGSFAKFPTGLESGTTITSFVNSKLKPHQELVHEWATLGANTLERKTFMISEGEHMPCKITMIKNGRTVDTKAVSLGFIEMESLVTEATNIILQRLLIQEKRTNGNMNLLSLSYTGKVVKAKYSELGSGWENVKGKQMKTWGIRRTVFVSEDEERQWDSLFNKHSRLILRCQPDSPQALIPLWFESIIDFDKHGNFTGLYSPYAWACDVELYSKYAVKKEEITHDHRRYIMDHPEVRALLSDYLQAVLFRKPQDIISFTKHYFQAFLTLRGRSTKPTAHKDLSKLSNDSYYDSSLTLSGEFGEWLGEGEDDDRNFYPINPTVDYDGLEKVDDEGIVNLSEGEPGVYTENETEDDLVVNEEGKYVHT</sequence>